<keyword evidence="2" id="KW-1185">Reference proteome</keyword>
<dbReference type="EMBL" id="JAAAIN010003026">
    <property type="protein sequence ID" value="KAG0288346.1"/>
    <property type="molecule type" value="Genomic_DNA"/>
</dbReference>
<dbReference type="OrthoDB" id="2343943at2759"/>
<protein>
    <submittedName>
        <fullName evidence="1">Uncharacterized protein</fullName>
    </submittedName>
</protein>
<dbReference type="AlphaFoldDB" id="A0A9P6QQT9"/>
<evidence type="ECO:0000313" key="1">
    <source>
        <dbReference type="EMBL" id="KAG0288346.1"/>
    </source>
</evidence>
<evidence type="ECO:0000313" key="2">
    <source>
        <dbReference type="Proteomes" id="UP000823405"/>
    </source>
</evidence>
<gene>
    <name evidence="1" type="ORF">BGZ97_006846</name>
</gene>
<reference evidence="1" key="1">
    <citation type="journal article" date="2020" name="Fungal Divers.">
        <title>Resolving the Mortierellaceae phylogeny through synthesis of multi-gene phylogenetics and phylogenomics.</title>
        <authorList>
            <person name="Vandepol N."/>
            <person name="Liber J."/>
            <person name="Desiro A."/>
            <person name="Na H."/>
            <person name="Kennedy M."/>
            <person name="Barry K."/>
            <person name="Grigoriev I.V."/>
            <person name="Miller A.N."/>
            <person name="O'Donnell K."/>
            <person name="Stajich J.E."/>
            <person name="Bonito G."/>
        </authorList>
    </citation>
    <scope>NUCLEOTIDE SEQUENCE</scope>
    <source>
        <strain evidence="1">NVP60</strain>
    </source>
</reference>
<proteinExistence type="predicted"/>
<name>A0A9P6QQT9_9FUNG</name>
<organism evidence="1 2">
    <name type="scientific">Linnemannia gamsii</name>
    <dbReference type="NCBI Taxonomy" id="64522"/>
    <lineage>
        <taxon>Eukaryota</taxon>
        <taxon>Fungi</taxon>
        <taxon>Fungi incertae sedis</taxon>
        <taxon>Mucoromycota</taxon>
        <taxon>Mortierellomycotina</taxon>
        <taxon>Mortierellomycetes</taxon>
        <taxon>Mortierellales</taxon>
        <taxon>Mortierellaceae</taxon>
        <taxon>Linnemannia</taxon>
    </lineage>
</organism>
<sequence>MSATSSSYGPKRTMRRDEETTKFWAKIKRCHGEQDLNKVQQVLDFLAKKFNDEPRLTTKVKQDLLVELEPLIEEGLNIMDEAEANHRSARGQGVTGYLDRVQTILESRYR</sequence>
<accession>A0A9P6QQT9</accession>
<comment type="caution">
    <text evidence="1">The sequence shown here is derived from an EMBL/GenBank/DDBJ whole genome shotgun (WGS) entry which is preliminary data.</text>
</comment>
<dbReference type="Proteomes" id="UP000823405">
    <property type="component" value="Unassembled WGS sequence"/>
</dbReference>